<gene>
    <name evidence="4" type="ORF">I5677_00395</name>
</gene>
<accession>A0A8J7H011</accession>
<name>A0A8J7H011_9FIRM</name>
<dbReference type="GO" id="GO:0015385">
    <property type="term" value="F:sodium:proton antiporter activity"/>
    <property type="evidence" value="ECO:0007669"/>
    <property type="project" value="TreeGrafter"/>
</dbReference>
<keyword evidence="3" id="KW-0812">Transmembrane</keyword>
<evidence type="ECO:0000313" key="5">
    <source>
        <dbReference type="Proteomes" id="UP000623269"/>
    </source>
</evidence>
<reference evidence="4" key="1">
    <citation type="submission" date="2020-12" db="EMBL/GenBank/DDBJ databases">
        <title>M. sibirica DSM 26468T genome.</title>
        <authorList>
            <person name="Thieme N."/>
            <person name="Rettenmaier R."/>
            <person name="Zverlov V."/>
            <person name="Liebl W."/>
        </authorList>
    </citation>
    <scope>NUCLEOTIDE SEQUENCE</scope>
    <source>
        <strain evidence="4">DSM 26468</strain>
    </source>
</reference>
<keyword evidence="5" id="KW-1185">Reference proteome</keyword>
<feature type="transmembrane region" description="Helical" evidence="3">
    <location>
        <begin position="6"/>
        <end position="26"/>
    </location>
</feature>
<dbReference type="RefSeq" id="WP_197659577.1">
    <property type="nucleotide sequence ID" value="NZ_JAEAGR010000001.1"/>
</dbReference>
<comment type="similarity">
    <text evidence="2">Belongs to the CPA3 antiporters (TC 2.A.63) subunit G family.</text>
</comment>
<evidence type="ECO:0000256" key="2">
    <source>
        <dbReference type="ARBA" id="ARBA00008404"/>
    </source>
</evidence>
<evidence type="ECO:0000256" key="3">
    <source>
        <dbReference type="SAM" id="Phobius"/>
    </source>
</evidence>
<dbReference type="InterPro" id="IPR005133">
    <property type="entry name" value="PhaG_MnhG_YufB"/>
</dbReference>
<feature type="transmembrane region" description="Helical" evidence="3">
    <location>
        <begin position="59"/>
        <end position="78"/>
    </location>
</feature>
<evidence type="ECO:0000313" key="4">
    <source>
        <dbReference type="EMBL" id="MBH1939345.1"/>
    </source>
</evidence>
<proteinExistence type="inferred from homology"/>
<comment type="subcellular location">
    <subcellularLocation>
        <location evidence="1">Membrane</location>
        <topology evidence="1">Multi-pass membrane protein</topology>
    </subcellularLocation>
</comment>
<dbReference type="Proteomes" id="UP000623269">
    <property type="component" value="Unassembled WGS sequence"/>
</dbReference>
<dbReference type="Pfam" id="PF03334">
    <property type="entry name" value="PhaG_MnhG_YufB"/>
    <property type="match status" value="1"/>
</dbReference>
<dbReference type="EMBL" id="JAEAGR010000001">
    <property type="protein sequence ID" value="MBH1939345.1"/>
    <property type="molecule type" value="Genomic_DNA"/>
</dbReference>
<dbReference type="AlphaFoldDB" id="A0A8J7H011"/>
<dbReference type="PANTHER" id="PTHR34703">
    <property type="entry name" value="ANTIPORTER SUBUNIT MNHG2-RELATED"/>
    <property type="match status" value="1"/>
</dbReference>
<dbReference type="PANTHER" id="PTHR34703:SF1">
    <property type="entry name" value="ANTIPORTER SUBUNIT MNHG2-RELATED"/>
    <property type="match status" value="1"/>
</dbReference>
<dbReference type="NCBIfam" id="TIGR01300">
    <property type="entry name" value="CPA3_mnhG_phaG"/>
    <property type="match status" value="1"/>
</dbReference>
<protein>
    <submittedName>
        <fullName evidence="4">Monovalent cation/H(+) antiporter subunit G</fullName>
    </submittedName>
</protein>
<sequence length="98" mass="11211">MEYISKIIVVLALLFMSFGILGLFRFKDFYSRILITSKVETLGFITIMFGVMFHSGFSFFTLKVLLILFLIIITNPLATHAIARSAYISGYTNKKEKK</sequence>
<keyword evidence="3" id="KW-0472">Membrane</keyword>
<keyword evidence="3" id="KW-1133">Transmembrane helix</keyword>
<comment type="caution">
    <text evidence="4">The sequence shown here is derived from an EMBL/GenBank/DDBJ whole genome shotgun (WGS) entry which is preliminary data.</text>
</comment>
<feature type="transmembrane region" description="Helical" evidence="3">
    <location>
        <begin position="33"/>
        <end position="53"/>
    </location>
</feature>
<organism evidence="4 5">
    <name type="scientific">Mobilitalea sibirica</name>
    <dbReference type="NCBI Taxonomy" id="1462919"/>
    <lineage>
        <taxon>Bacteria</taxon>
        <taxon>Bacillati</taxon>
        <taxon>Bacillota</taxon>
        <taxon>Clostridia</taxon>
        <taxon>Lachnospirales</taxon>
        <taxon>Lachnospiraceae</taxon>
        <taxon>Mobilitalea</taxon>
    </lineage>
</organism>
<evidence type="ECO:0000256" key="1">
    <source>
        <dbReference type="ARBA" id="ARBA00004141"/>
    </source>
</evidence>